<dbReference type="KEGG" id="pkc:PKB_2542"/>
<feature type="domain" description="Glycosyltransferase 2-like" evidence="2">
    <location>
        <begin position="575"/>
        <end position="700"/>
    </location>
</feature>
<dbReference type="Pfam" id="PF00535">
    <property type="entry name" value="Glycos_transf_2"/>
    <property type="match status" value="2"/>
</dbReference>
<name>A0A024HGW0_PSEKB</name>
<protein>
    <submittedName>
        <fullName evidence="3">Putative glycosyltransferase</fullName>
    </submittedName>
</protein>
<dbReference type="HOGENOM" id="CLU_002257_1_0_6"/>
<dbReference type="CDD" id="cd00761">
    <property type="entry name" value="Glyco_tranf_GTA_type"/>
    <property type="match status" value="1"/>
</dbReference>
<reference evidence="3 4" key="1">
    <citation type="submission" date="2013-03" db="EMBL/GenBank/DDBJ databases">
        <authorList>
            <person name="Linke B."/>
        </authorList>
    </citation>
    <scope>NUCLEOTIDE SEQUENCE [LARGE SCALE GENOMIC DNA]</scope>
    <source>
        <strain evidence="3 4">B13</strain>
    </source>
</reference>
<dbReference type="AlphaFoldDB" id="A0A024HGW0"/>
<keyword evidence="1" id="KW-0472">Membrane</keyword>
<keyword evidence="3" id="KW-0808">Transferase</keyword>
<dbReference type="EMBL" id="HG322950">
    <property type="protein sequence ID" value="CDF83889.1"/>
    <property type="molecule type" value="Genomic_DNA"/>
</dbReference>
<dbReference type="InterPro" id="IPR001173">
    <property type="entry name" value="Glyco_trans_2-like"/>
</dbReference>
<sequence length="1177" mass="129572">MSHSNEAGPLVSVVIPAYRADFLADALSSVLLQTYRPLELVVSDDCRSDAVRALVDDFRAQADFPIVYKRNAEALGERLNTAAGVALASGEYIKFLHDDDRLAPGCVEALLDVMRRESNVVLASSRRRRIDEAGAPLPDIRETAFPFAGDVLIDGQDVGGFFAEHLVNFIGEPSAVLCRRSDLLALGDELMSLNGERISWVGDLALYVNLLRNGHLALLAEPLMDYRVTASQVTQQGRDDPSLWLSCHEQFKQALRDLGWNRPVATCHWLQVAPITRVKTRAFRSVDLLTAIAQAAGHGGFSLASWLGVRQPTPAQQRLIDQRLAERGGGPLIEILLLDLLGAADRVRCSLDSLAERNGYRRYAVRVLSDAPERLAGLGVECLPLAGEAPVRAVNRALASSTGDWLLIADAGVEFTPGGLLVAALDLLEAPDSCRAAYADEVLRVGEGDLGLALRPDVNLDLLLSFPAGLARHWLFRREALQAAGGFDEAAGEAFELDYQLRLIEREGLASFGHISEPLLLAEHPPLADSADERRVLQRHLGERGYPQAQVQSRYPGRYEIDYGHASAPAVSVLVVVEGDLGRLQRCVQTLMEQTAYPNYELLLVCVGAQDAETCAWLRGIEGLGQARLRVLRQPVGEGREAACNEAAQAARGDFLLWLGAGAGILQRDWLQQLLNHGLRPEVGAVGGKLLAADGTVRQGGLLLGLGAPVGSAFHGAAMDAPGYMSRLLVDQNHAALSGDCLLLRKALFLEAGGFEREPKLARWAAVDLCLRLQQAGYLNVWTPRAYLMMDLPAQPAASVEEEDAMFQRWLPLLARDPSYNAGFALGGDQGYTLGDPVRAWRPLQGWQPVPSLLAHPGDLHGCGHYRVIQPFNALRAEGALDGSMSLTLLDVPSLERYQPDIILLQRQLGDQRLEAMRRYQAFSRAFKVYELDDYLPGVPMKSIHRQHFVSSDMTRYLRRGLSYVDRFVVSTEPLAEALGHLHSDVRVMRNCLDPLWWGDLKSERRVSAKPRVGWAGGSSHTGDLELIADVVKELANEVEWVFFGMCPEKLRPYVHEFHHGIPIARYPAALAALNLDLALAPVEQNLFNECKSNLRLLEYGVCGFPVIASDVRCYQGELPVTRVKNRFKDWVDAIRMHLADLDANARMGDELQAAIRRDYMLEGANLERWLQAWLPS</sequence>
<dbReference type="SUPFAM" id="SSF53448">
    <property type="entry name" value="Nucleotide-diphospho-sugar transferases"/>
    <property type="match status" value="3"/>
</dbReference>
<dbReference type="InterPro" id="IPR050834">
    <property type="entry name" value="Glycosyltransf_2"/>
</dbReference>
<evidence type="ECO:0000256" key="1">
    <source>
        <dbReference type="ARBA" id="ARBA00022519"/>
    </source>
</evidence>
<evidence type="ECO:0000259" key="2">
    <source>
        <dbReference type="Pfam" id="PF00535"/>
    </source>
</evidence>
<dbReference type="eggNOG" id="COG1216">
    <property type="taxonomic scope" value="Bacteria"/>
</dbReference>
<dbReference type="Gene3D" id="3.40.50.2000">
    <property type="entry name" value="Glycogen Phosphorylase B"/>
    <property type="match status" value="1"/>
</dbReference>
<gene>
    <name evidence="3" type="ORF">PKB_2542</name>
</gene>
<accession>A0A024HGW0</accession>
<keyword evidence="4" id="KW-1185">Reference proteome</keyword>
<dbReference type="GO" id="GO:0016740">
    <property type="term" value="F:transferase activity"/>
    <property type="evidence" value="ECO:0007669"/>
    <property type="project" value="UniProtKB-KW"/>
</dbReference>
<dbReference type="Proteomes" id="UP000025241">
    <property type="component" value="Chromosome I"/>
</dbReference>
<feature type="domain" description="Glycosyltransferase 2-like" evidence="2">
    <location>
        <begin position="12"/>
        <end position="136"/>
    </location>
</feature>
<dbReference type="PATRIC" id="fig|1301098.3.peg.2549"/>
<keyword evidence="1" id="KW-1003">Cell membrane</keyword>
<evidence type="ECO:0000313" key="3">
    <source>
        <dbReference type="EMBL" id="CDF83889.1"/>
    </source>
</evidence>
<dbReference type="eggNOG" id="COG1215">
    <property type="taxonomic scope" value="Bacteria"/>
</dbReference>
<dbReference type="PANTHER" id="PTHR43685">
    <property type="entry name" value="GLYCOSYLTRANSFERASE"/>
    <property type="match status" value="1"/>
</dbReference>
<keyword evidence="1" id="KW-0997">Cell inner membrane</keyword>
<dbReference type="SUPFAM" id="SSF53756">
    <property type="entry name" value="UDP-Glycosyltransferase/glycogen phosphorylase"/>
    <property type="match status" value="1"/>
</dbReference>
<dbReference type="InterPro" id="IPR029044">
    <property type="entry name" value="Nucleotide-diphossugar_trans"/>
</dbReference>
<proteinExistence type="predicted"/>
<organism evidence="3 4">
    <name type="scientific">Pseudomonas knackmussii (strain DSM 6978 / CCUG 54928 / LMG 23759 / B13)</name>
    <dbReference type="NCBI Taxonomy" id="1301098"/>
    <lineage>
        <taxon>Bacteria</taxon>
        <taxon>Pseudomonadati</taxon>
        <taxon>Pseudomonadota</taxon>
        <taxon>Gammaproteobacteria</taxon>
        <taxon>Pseudomonadales</taxon>
        <taxon>Pseudomonadaceae</taxon>
        <taxon>Pseudomonas</taxon>
    </lineage>
</organism>
<reference evidence="3 4" key="2">
    <citation type="submission" date="2014-05" db="EMBL/GenBank/DDBJ databases">
        <title>Genome sequence of the 3-chlorobenzoate degrading bacterium Pseudomonas knackmussii B13 shows multiple evidence for horizontal gene transfer.</title>
        <authorList>
            <person name="Miyazaki R."/>
            <person name="Bertelli C."/>
            <person name="Falquet L."/>
            <person name="Robinson-Rechavi M."/>
            <person name="Gharib W."/>
            <person name="Roy S."/>
            <person name="Van der Meer J.R."/>
        </authorList>
    </citation>
    <scope>NUCLEOTIDE SEQUENCE [LARGE SCALE GENOMIC DNA]</scope>
    <source>
        <strain evidence="3 4">B13</strain>
    </source>
</reference>
<evidence type="ECO:0000313" key="4">
    <source>
        <dbReference type="Proteomes" id="UP000025241"/>
    </source>
</evidence>
<dbReference type="PANTHER" id="PTHR43685:SF2">
    <property type="entry name" value="GLYCOSYLTRANSFERASE 2-LIKE DOMAIN-CONTAINING PROTEIN"/>
    <property type="match status" value="1"/>
</dbReference>
<dbReference type="STRING" id="1301098.PKB_2542"/>
<dbReference type="Gene3D" id="3.90.550.10">
    <property type="entry name" value="Spore Coat Polysaccharide Biosynthesis Protein SpsA, Chain A"/>
    <property type="match status" value="3"/>
</dbReference>